<reference evidence="9 10" key="1">
    <citation type="submission" date="2019-03" db="EMBL/GenBank/DDBJ databases">
        <title>Genomics of glacier-inhabiting Cryobacterium strains.</title>
        <authorList>
            <person name="Liu Q."/>
            <person name="Xin Y.-H."/>
        </authorList>
    </citation>
    <scope>NUCLEOTIDE SEQUENCE [LARGE SCALE GENOMIC DNA]</scope>
    <source>
        <strain evidence="9 10">TMT2-16</strain>
    </source>
</reference>
<dbReference type="Gene3D" id="3.30.1300.10">
    <property type="entry name" value="Pantoate-beta-alanine ligase, C-terminal domain"/>
    <property type="match status" value="1"/>
</dbReference>
<dbReference type="InterPro" id="IPR004821">
    <property type="entry name" value="Cyt_trans-like"/>
</dbReference>
<keyword evidence="8" id="KW-0963">Cytoplasm</keyword>
<feature type="binding site" evidence="8">
    <location>
        <position position="91"/>
    </location>
    <ligand>
        <name>beta-alanine</name>
        <dbReference type="ChEBI" id="CHEBI:57966"/>
    </ligand>
</feature>
<dbReference type="NCBIfam" id="TIGR00125">
    <property type="entry name" value="cyt_tran_rel"/>
    <property type="match status" value="1"/>
</dbReference>
<dbReference type="Gene3D" id="3.40.50.620">
    <property type="entry name" value="HUPs"/>
    <property type="match status" value="1"/>
</dbReference>
<gene>
    <name evidence="8" type="primary">panC</name>
    <name evidence="9" type="ORF">E3T25_05035</name>
</gene>
<comment type="similarity">
    <text evidence="2 8">Belongs to the pantothenate synthetase family.</text>
</comment>
<evidence type="ECO:0000256" key="8">
    <source>
        <dbReference type="HAMAP-Rule" id="MF_00158"/>
    </source>
</evidence>
<feature type="binding site" evidence="8">
    <location>
        <position position="207"/>
    </location>
    <ligand>
        <name>ATP</name>
        <dbReference type="ChEBI" id="CHEBI:30616"/>
    </ligand>
</feature>
<protein>
    <recommendedName>
        <fullName evidence="8">Pantothenate synthetase</fullName>
        <shortName evidence="8">PS</shortName>
        <ecNumber evidence="8">6.3.2.1</ecNumber>
    </recommendedName>
    <alternativeName>
        <fullName evidence="8">Pantoate--beta-alanine ligase</fullName>
    </alternativeName>
    <alternativeName>
        <fullName evidence="8">Pantoate-activating enzyme</fullName>
    </alternativeName>
</protein>
<comment type="catalytic activity">
    <reaction evidence="7 8">
        <text>(R)-pantoate + beta-alanine + ATP = (R)-pantothenate + AMP + diphosphate + H(+)</text>
        <dbReference type="Rhea" id="RHEA:10912"/>
        <dbReference type="ChEBI" id="CHEBI:15378"/>
        <dbReference type="ChEBI" id="CHEBI:15980"/>
        <dbReference type="ChEBI" id="CHEBI:29032"/>
        <dbReference type="ChEBI" id="CHEBI:30616"/>
        <dbReference type="ChEBI" id="CHEBI:33019"/>
        <dbReference type="ChEBI" id="CHEBI:57966"/>
        <dbReference type="ChEBI" id="CHEBI:456215"/>
        <dbReference type="EC" id="6.3.2.1"/>
    </reaction>
</comment>
<comment type="subcellular location">
    <subcellularLocation>
        <location evidence="8">Cytoplasm</location>
    </subcellularLocation>
</comment>
<dbReference type="PANTHER" id="PTHR21299">
    <property type="entry name" value="CYTIDYLATE KINASE/PANTOATE-BETA-ALANINE LIGASE"/>
    <property type="match status" value="1"/>
</dbReference>
<dbReference type="InterPro" id="IPR003721">
    <property type="entry name" value="Pantoate_ligase"/>
</dbReference>
<keyword evidence="4 8" id="KW-0566">Pantothenate biosynthesis</keyword>
<dbReference type="InterPro" id="IPR042176">
    <property type="entry name" value="Pantoate_ligase_C"/>
</dbReference>
<dbReference type="PANTHER" id="PTHR21299:SF1">
    <property type="entry name" value="PANTOATE--BETA-ALANINE LIGASE"/>
    <property type="match status" value="1"/>
</dbReference>
<dbReference type="SUPFAM" id="SSF52374">
    <property type="entry name" value="Nucleotidylyl transferase"/>
    <property type="match status" value="1"/>
</dbReference>
<keyword evidence="5 8" id="KW-0547">Nucleotide-binding</keyword>
<feature type="binding site" evidence="8">
    <location>
        <begin position="178"/>
        <end position="181"/>
    </location>
    <ligand>
        <name>ATP</name>
        <dbReference type="ChEBI" id="CHEBI:30616"/>
    </ligand>
</feature>
<proteinExistence type="inferred from homology"/>
<evidence type="ECO:0000256" key="4">
    <source>
        <dbReference type="ARBA" id="ARBA00022655"/>
    </source>
</evidence>
<evidence type="ECO:0000256" key="2">
    <source>
        <dbReference type="ARBA" id="ARBA00009256"/>
    </source>
</evidence>
<dbReference type="NCBIfam" id="TIGR00018">
    <property type="entry name" value="panC"/>
    <property type="match status" value="1"/>
</dbReference>
<evidence type="ECO:0000256" key="1">
    <source>
        <dbReference type="ARBA" id="ARBA00004990"/>
    </source>
</evidence>
<dbReference type="Proteomes" id="UP000297851">
    <property type="component" value="Unassembled WGS sequence"/>
</dbReference>
<comment type="pathway">
    <text evidence="1 8">Cofactor biosynthesis; (R)-pantothenate biosynthesis; (R)-pantothenate from (R)-pantoate and beta-alanine: step 1/1.</text>
</comment>
<evidence type="ECO:0000256" key="5">
    <source>
        <dbReference type="ARBA" id="ARBA00022741"/>
    </source>
</evidence>
<feature type="binding site" evidence="8">
    <location>
        <begin position="215"/>
        <end position="218"/>
    </location>
    <ligand>
        <name>ATP</name>
        <dbReference type="ChEBI" id="CHEBI:30616"/>
    </ligand>
</feature>
<accession>A0ABY2JFW3</accession>
<dbReference type="GO" id="GO:0004592">
    <property type="term" value="F:pantoate-beta-alanine ligase activity"/>
    <property type="evidence" value="ECO:0007669"/>
    <property type="project" value="UniProtKB-EC"/>
</dbReference>
<organism evidence="9 10">
    <name type="scientific">Cryobacterium sandaracinum</name>
    <dbReference type="NCBI Taxonomy" id="1259247"/>
    <lineage>
        <taxon>Bacteria</taxon>
        <taxon>Bacillati</taxon>
        <taxon>Actinomycetota</taxon>
        <taxon>Actinomycetes</taxon>
        <taxon>Micrococcales</taxon>
        <taxon>Microbacteriaceae</taxon>
        <taxon>Cryobacterium</taxon>
    </lineage>
</organism>
<dbReference type="CDD" id="cd00560">
    <property type="entry name" value="PanC"/>
    <property type="match status" value="1"/>
</dbReference>
<dbReference type="InterPro" id="IPR014729">
    <property type="entry name" value="Rossmann-like_a/b/a_fold"/>
</dbReference>
<dbReference type="HAMAP" id="MF_00158">
    <property type="entry name" value="PanC"/>
    <property type="match status" value="1"/>
</dbReference>
<sequence length="311" mass="32663">MTQPQHTGGRVNVLTKPAVIGSIEELRSRLTDAQSRIESARAGRGEAGLGRPRIVLVPTMGALHAGHLTLVRRARSLGDIVVVSIFVNPLQFGVGEDLGSYPRMLEADVAALAAEGVPFVFAPTSQLMYPDGAASTRVVAGAVGSLFEGAARPGHFDGMLTVVAKLFNIVGPDVAVFGQKDAQQVFLVERMLADLNFRTRIEVVPIVREDGGLALSSRNRALEPAQRAAARALSAGLEAAASVAAQGVGAALQAAHARIDVQPLVKLDYLVVVDPRTFLPVGGEHHGPARMLVAALVGHTRLIDNVALDLP</sequence>
<keyword evidence="3 8" id="KW-0436">Ligase</keyword>
<evidence type="ECO:0000256" key="3">
    <source>
        <dbReference type="ARBA" id="ARBA00022598"/>
    </source>
</evidence>
<comment type="miscellaneous">
    <text evidence="8">The reaction proceeds by a bi uni uni bi ping pong mechanism.</text>
</comment>
<keyword evidence="6 8" id="KW-0067">ATP-binding</keyword>
<feature type="active site" description="Proton donor" evidence="8">
    <location>
        <position position="67"/>
    </location>
</feature>
<feature type="binding site" evidence="8">
    <location>
        <position position="91"/>
    </location>
    <ligand>
        <name>(R)-pantoate</name>
        <dbReference type="ChEBI" id="CHEBI:15980"/>
    </ligand>
</feature>
<feature type="binding site" evidence="8">
    <location>
        <position position="184"/>
    </location>
    <ligand>
        <name>(R)-pantoate</name>
        <dbReference type="ChEBI" id="CHEBI:15980"/>
    </ligand>
</feature>
<feature type="binding site" evidence="8">
    <location>
        <begin position="60"/>
        <end position="67"/>
    </location>
    <ligand>
        <name>ATP</name>
        <dbReference type="ChEBI" id="CHEBI:30616"/>
    </ligand>
</feature>
<dbReference type="EC" id="6.3.2.1" evidence="8"/>
<evidence type="ECO:0000313" key="9">
    <source>
        <dbReference type="EMBL" id="TFD04873.1"/>
    </source>
</evidence>
<comment type="caution">
    <text evidence="9">The sequence shown here is derived from an EMBL/GenBank/DDBJ whole genome shotgun (WGS) entry which is preliminary data.</text>
</comment>
<evidence type="ECO:0000313" key="10">
    <source>
        <dbReference type="Proteomes" id="UP000297851"/>
    </source>
</evidence>
<comment type="function">
    <text evidence="8">Catalyzes the condensation of pantoate with beta-alanine in an ATP-dependent reaction via a pantoyl-adenylate intermediate.</text>
</comment>
<name>A0ABY2JFW3_9MICO</name>
<evidence type="ECO:0000256" key="7">
    <source>
        <dbReference type="ARBA" id="ARBA00048258"/>
    </source>
</evidence>
<dbReference type="Pfam" id="PF02569">
    <property type="entry name" value="Pantoate_ligase"/>
    <property type="match status" value="1"/>
</dbReference>
<evidence type="ECO:0000256" key="6">
    <source>
        <dbReference type="ARBA" id="ARBA00022840"/>
    </source>
</evidence>
<comment type="subunit">
    <text evidence="8">Homodimer.</text>
</comment>
<dbReference type="EMBL" id="SOGO01000016">
    <property type="protein sequence ID" value="TFD04873.1"/>
    <property type="molecule type" value="Genomic_DNA"/>
</dbReference>
<keyword evidence="10" id="KW-1185">Reference proteome</keyword>